<accession>A0ABP8DSI4</accession>
<dbReference type="EMBL" id="BAABAT010000057">
    <property type="protein sequence ID" value="GAA4262894.1"/>
    <property type="molecule type" value="Genomic_DNA"/>
</dbReference>
<dbReference type="NCBIfam" id="NF047509">
    <property type="entry name" value="Rv3131_FMN_oxido"/>
    <property type="match status" value="1"/>
</dbReference>
<dbReference type="InterPro" id="IPR050627">
    <property type="entry name" value="Nitroreductase/BluB"/>
</dbReference>
<evidence type="ECO:0000313" key="2">
    <source>
        <dbReference type="Proteomes" id="UP001500620"/>
    </source>
</evidence>
<organism evidence="1 2">
    <name type="scientific">Dactylosporangium darangshiense</name>
    <dbReference type="NCBI Taxonomy" id="579108"/>
    <lineage>
        <taxon>Bacteria</taxon>
        <taxon>Bacillati</taxon>
        <taxon>Actinomycetota</taxon>
        <taxon>Actinomycetes</taxon>
        <taxon>Micromonosporales</taxon>
        <taxon>Micromonosporaceae</taxon>
        <taxon>Dactylosporangium</taxon>
    </lineage>
</organism>
<dbReference type="PANTHER" id="PTHR23026:SF123">
    <property type="entry name" value="NAD(P)H NITROREDUCTASE RV3131-RELATED"/>
    <property type="match status" value="1"/>
</dbReference>
<dbReference type="RefSeq" id="WP_345141025.1">
    <property type="nucleotide sequence ID" value="NZ_BAABAT010000057.1"/>
</dbReference>
<dbReference type="SUPFAM" id="SSF55469">
    <property type="entry name" value="FMN-dependent nitroreductase-like"/>
    <property type="match status" value="2"/>
</dbReference>
<dbReference type="Proteomes" id="UP001500620">
    <property type="component" value="Unassembled WGS sequence"/>
</dbReference>
<reference evidence="2" key="1">
    <citation type="journal article" date="2019" name="Int. J. Syst. Evol. Microbiol.">
        <title>The Global Catalogue of Microorganisms (GCM) 10K type strain sequencing project: providing services to taxonomists for standard genome sequencing and annotation.</title>
        <authorList>
            <consortium name="The Broad Institute Genomics Platform"/>
            <consortium name="The Broad Institute Genome Sequencing Center for Infectious Disease"/>
            <person name="Wu L."/>
            <person name="Ma J."/>
        </authorList>
    </citation>
    <scope>NUCLEOTIDE SEQUENCE [LARGE SCALE GENOMIC DNA]</scope>
    <source>
        <strain evidence="2">JCM 17441</strain>
    </source>
</reference>
<evidence type="ECO:0000313" key="1">
    <source>
        <dbReference type="EMBL" id="GAA4262894.1"/>
    </source>
</evidence>
<keyword evidence="2" id="KW-1185">Reference proteome</keyword>
<dbReference type="InterPro" id="IPR000415">
    <property type="entry name" value="Nitroreductase-like"/>
</dbReference>
<dbReference type="PANTHER" id="PTHR23026">
    <property type="entry name" value="NADPH NITROREDUCTASE"/>
    <property type="match status" value="1"/>
</dbReference>
<dbReference type="Gene3D" id="3.40.109.10">
    <property type="entry name" value="NADH Oxidase"/>
    <property type="match status" value="1"/>
</dbReference>
<gene>
    <name evidence="1" type="ORF">GCM10022255_102520</name>
</gene>
<sequence>MPANAPESVTRFQIGTTCQELTRAALAAVHAPSVLNTQPWHWRITHDTALLYADHHRWLAALDPTGRLLMVSCGTALHHACVTLAADGVDFEVELIPADGDPDLLAVVRYRGPAQPSARAQRMRRAIRVRRTDRRPFAGRPVPQDSIDRLCRAAQRTHAHLHMTWARDIADLAAAAGQATAAEMSDPACRAELAAWIRSSGEGDDGVPVDTLSPLGARPVPIRDFTGTDPGVGIGLGFTSRIDVTDREARYGVVVTDGDAATDWLAAGVTLSAVLLTATAEHLATSAMSDLVEHEVARRTLRRMIGGVGYPAIGVRIGLPGPGAPPPRAPRRPPTDVIEVVADKIT</sequence>
<name>A0ABP8DSI4_9ACTN</name>
<protein>
    <submittedName>
        <fullName evidence="1">NAD(P)H nitroreductase</fullName>
    </submittedName>
</protein>
<proteinExistence type="predicted"/>
<comment type="caution">
    <text evidence="1">The sequence shown here is derived from an EMBL/GenBank/DDBJ whole genome shotgun (WGS) entry which is preliminary data.</text>
</comment>